<dbReference type="EMBL" id="JARBDR010000903">
    <property type="protein sequence ID" value="KAJ8304525.1"/>
    <property type="molecule type" value="Genomic_DNA"/>
</dbReference>
<sequence length="304" mass="34343">MTVVKTEEMEDKNVNVCNKRKDIIDDIDEDPVVLKKARYSWQIKNTCPDTTTSADKRTLVIQDLDDLSITFNNSNYTDNLENKDTINSQKEHSKLIVNEKITSNQVSVDIPVDKVNDQEYSYKQNTLTVPLKECIKPSDNSTPSTSTDNVTKSGKKDLSVYLSELENENLHRPSVYPSHLDINLTSSSSSGQRSEDIFNSSDSEAEEEGLLFSSPQRCTNSLDFDLHLARWQNQHAAKAIVDNAINKTLEEMGVSPEEDLDEFAADKNFVEDEGISEAIRRQGLVRHPENQGAFHSSREFTFLC</sequence>
<feature type="compositionally biased region" description="Polar residues" evidence="1">
    <location>
        <begin position="183"/>
        <end position="202"/>
    </location>
</feature>
<gene>
    <name evidence="2" type="ORF">KUTeg_018108</name>
</gene>
<feature type="compositionally biased region" description="Low complexity" evidence="1">
    <location>
        <begin position="137"/>
        <end position="151"/>
    </location>
</feature>
<keyword evidence="3" id="KW-1185">Reference proteome</keyword>
<accession>A0ABQ9ELU1</accession>
<protein>
    <submittedName>
        <fullName evidence="2">Uncharacterized protein</fullName>
    </submittedName>
</protein>
<comment type="caution">
    <text evidence="2">The sequence shown here is derived from an EMBL/GenBank/DDBJ whole genome shotgun (WGS) entry which is preliminary data.</text>
</comment>
<organism evidence="2 3">
    <name type="scientific">Tegillarca granosa</name>
    <name type="common">Malaysian cockle</name>
    <name type="synonym">Anadara granosa</name>
    <dbReference type="NCBI Taxonomy" id="220873"/>
    <lineage>
        <taxon>Eukaryota</taxon>
        <taxon>Metazoa</taxon>
        <taxon>Spiralia</taxon>
        <taxon>Lophotrochozoa</taxon>
        <taxon>Mollusca</taxon>
        <taxon>Bivalvia</taxon>
        <taxon>Autobranchia</taxon>
        <taxon>Pteriomorphia</taxon>
        <taxon>Arcoida</taxon>
        <taxon>Arcoidea</taxon>
        <taxon>Arcidae</taxon>
        <taxon>Tegillarca</taxon>
    </lineage>
</organism>
<evidence type="ECO:0000256" key="1">
    <source>
        <dbReference type="SAM" id="MobiDB-lite"/>
    </source>
</evidence>
<dbReference type="Proteomes" id="UP001217089">
    <property type="component" value="Unassembled WGS sequence"/>
</dbReference>
<evidence type="ECO:0000313" key="2">
    <source>
        <dbReference type="EMBL" id="KAJ8304525.1"/>
    </source>
</evidence>
<feature type="region of interest" description="Disordered" evidence="1">
    <location>
        <begin position="172"/>
        <end position="211"/>
    </location>
</feature>
<name>A0ABQ9ELU1_TEGGR</name>
<reference evidence="2 3" key="1">
    <citation type="submission" date="2022-12" db="EMBL/GenBank/DDBJ databases">
        <title>Chromosome-level genome of Tegillarca granosa.</title>
        <authorList>
            <person name="Kim J."/>
        </authorList>
    </citation>
    <scope>NUCLEOTIDE SEQUENCE [LARGE SCALE GENOMIC DNA]</scope>
    <source>
        <strain evidence="2">Teg-2019</strain>
        <tissue evidence="2">Adductor muscle</tissue>
    </source>
</reference>
<evidence type="ECO:0000313" key="3">
    <source>
        <dbReference type="Proteomes" id="UP001217089"/>
    </source>
</evidence>
<proteinExistence type="predicted"/>
<feature type="region of interest" description="Disordered" evidence="1">
    <location>
        <begin position="134"/>
        <end position="153"/>
    </location>
</feature>